<comment type="caution">
    <text evidence="12">The sequence shown here is derived from an EMBL/GenBank/DDBJ whole genome shotgun (WGS) entry which is preliminary data.</text>
</comment>
<comment type="cofactor">
    <cofactor evidence="1">
        <name>Mn(2+)</name>
        <dbReference type="ChEBI" id="CHEBI:29035"/>
    </cofactor>
</comment>
<evidence type="ECO:0000256" key="6">
    <source>
        <dbReference type="ARBA" id="ARBA00022842"/>
    </source>
</evidence>
<keyword evidence="6 10" id="KW-0460">Magnesium</keyword>
<evidence type="ECO:0000256" key="2">
    <source>
        <dbReference type="ARBA" id="ARBA00007769"/>
    </source>
</evidence>
<accession>A0ABP1NIQ6</accession>
<dbReference type="NCBIfam" id="NF006156">
    <property type="entry name" value="PRK08299.1"/>
    <property type="match status" value="1"/>
</dbReference>
<dbReference type="InterPro" id="IPR019818">
    <property type="entry name" value="IsoCit/isopropylmalate_DH_CS"/>
</dbReference>
<dbReference type="PANTHER" id="PTHR11822:SF21">
    <property type="entry name" value="ISOCITRATE DEHYDROGENASE [NADP], MITOCHONDRIAL"/>
    <property type="match status" value="1"/>
</dbReference>
<evidence type="ECO:0000313" key="13">
    <source>
        <dbReference type="Proteomes" id="UP001642520"/>
    </source>
</evidence>
<evidence type="ECO:0000256" key="9">
    <source>
        <dbReference type="ARBA" id="ARBA00023211"/>
    </source>
</evidence>
<evidence type="ECO:0000256" key="8">
    <source>
        <dbReference type="ARBA" id="ARBA00023002"/>
    </source>
</evidence>
<keyword evidence="5 10" id="KW-0479">Metal-binding</keyword>
<evidence type="ECO:0000313" key="12">
    <source>
        <dbReference type="EMBL" id="CAL7940914.1"/>
    </source>
</evidence>
<name>A0ABP1NIQ6_XYLVO</name>
<dbReference type="Gene3D" id="3.40.718.10">
    <property type="entry name" value="Isopropylmalate Dehydrogenase"/>
    <property type="match status" value="1"/>
</dbReference>
<protein>
    <recommendedName>
        <fullName evidence="10">Isocitrate dehydrogenase [NADP]</fullName>
        <ecNumber evidence="10">1.1.1.42</ecNumber>
    </recommendedName>
</protein>
<evidence type="ECO:0000256" key="1">
    <source>
        <dbReference type="ARBA" id="ARBA00001936"/>
    </source>
</evidence>
<dbReference type="PROSITE" id="PS00470">
    <property type="entry name" value="IDH_IMDH"/>
    <property type="match status" value="1"/>
</dbReference>
<evidence type="ECO:0000259" key="11">
    <source>
        <dbReference type="SMART" id="SM01329"/>
    </source>
</evidence>
<dbReference type="NCBIfam" id="TIGR00127">
    <property type="entry name" value="nadp_idh_euk"/>
    <property type="match status" value="1"/>
</dbReference>
<comment type="catalytic activity">
    <reaction evidence="10">
        <text>D-threo-isocitrate + NADP(+) = 2-oxoglutarate + CO2 + NADPH</text>
        <dbReference type="Rhea" id="RHEA:19629"/>
        <dbReference type="ChEBI" id="CHEBI:15562"/>
        <dbReference type="ChEBI" id="CHEBI:16526"/>
        <dbReference type="ChEBI" id="CHEBI:16810"/>
        <dbReference type="ChEBI" id="CHEBI:57783"/>
        <dbReference type="ChEBI" id="CHEBI:58349"/>
        <dbReference type="EC" id="1.1.1.42"/>
    </reaction>
</comment>
<keyword evidence="13" id="KW-1185">Reference proteome</keyword>
<keyword evidence="7 10" id="KW-0521">NADP</keyword>
<dbReference type="SUPFAM" id="SSF53659">
    <property type="entry name" value="Isocitrate/Isopropylmalate dehydrogenase-like"/>
    <property type="match status" value="1"/>
</dbReference>
<reference evidence="12 13" key="1">
    <citation type="submission" date="2024-08" db="EMBL/GenBank/DDBJ databases">
        <authorList>
            <person name="Will J Nash"/>
            <person name="Angela Man"/>
            <person name="Seanna McTaggart"/>
            <person name="Kendall Baker"/>
            <person name="Tom Barker"/>
            <person name="Leah Catchpole"/>
            <person name="Alex Durrant"/>
            <person name="Karim Gharbi"/>
            <person name="Naomi Irish"/>
            <person name="Gemy Kaithakottil"/>
            <person name="Debby Ku"/>
            <person name="Aaliyah Providence"/>
            <person name="Felix Shaw"/>
            <person name="David Swarbreck"/>
            <person name="Chris Watkins"/>
            <person name="Ann M. McCartney"/>
            <person name="Giulio Formenti"/>
            <person name="Alice Mouton"/>
            <person name="Noel Vella"/>
            <person name="Bjorn M von Reumont"/>
            <person name="Adriana Vella"/>
            <person name="Wilfried Haerty"/>
        </authorList>
    </citation>
    <scope>NUCLEOTIDE SEQUENCE [LARGE SCALE GENOMIC DNA]</scope>
</reference>
<evidence type="ECO:0000256" key="10">
    <source>
        <dbReference type="PIRNR" id="PIRNR000108"/>
    </source>
</evidence>
<evidence type="ECO:0000256" key="3">
    <source>
        <dbReference type="ARBA" id="ARBA00022435"/>
    </source>
</evidence>
<dbReference type="InterPro" id="IPR004790">
    <property type="entry name" value="Isocitrate_DH_NADP"/>
</dbReference>
<dbReference type="InterPro" id="IPR024084">
    <property type="entry name" value="IsoPropMal-DH-like_dom"/>
</dbReference>
<comment type="similarity">
    <text evidence="2 10">Belongs to the isocitrate and isopropylmalate dehydrogenases family.</text>
</comment>
<proteinExistence type="inferred from homology"/>
<gene>
    <name evidence="12" type="ORF">XYLVIOL_LOCUS4722</name>
</gene>
<keyword evidence="8 10" id="KW-0560">Oxidoreductase</keyword>
<organism evidence="12 13">
    <name type="scientific">Xylocopa violacea</name>
    <name type="common">Violet carpenter bee</name>
    <name type="synonym">Apis violacea</name>
    <dbReference type="NCBI Taxonomy" id="135666"/>
    <lineage>
        <taxon>Eukaryota</taxon>
        <taxon>Metazoa</taxon>
        <taxon>Ecdysozoa</taxon>
        <taxon>Arthropoda</taxon>
        <taxon>Hexapoda</taxon>
        <taxon>Insecta</taxon>
        <taxon>Pterygota</taxon>
        <taxon>Neoptera</taxon>
        <taxon>Endopterygota</taxon>
        <taxon>Hymenoptera</taxon>
        <taxon>Apocrita</taxon>
        <taxon>Aculeata</taxon>
        <taxon>Apoidea</taxon>
        <taxon>Anthophila</taxon>
        <taxon>Apidae</taxon>
        <taxon>Xylocopa</taxon>
        <taxon>Xylocopa</taxon>
    </lineage>
</organism>
<evidence type="ECO:0000256" key="4">
    <source>
        <dbReference type="ARBA" id="ARBA00022532"/>
    </source>
</evidence>
<dbReference type="Proteomes" id="UP001642520">
    <property type="component" value="Unassembled WGS sequence"/>
</dbReference>
<comment type="cofactor">
    <cofactor evidence="10">
        <name>Mg(2+)</name>
        <dbReference type="ChEBI" id="CHEBI:18420"/>
    </cofactor>
    <cofactor evidence="10">
        <name>Mn(2+)</name>
        <dbReference type="ChEBI" id="CHEBI:29035"/>
    </cofactor>
    <text evidence="10">Binds 1 Mg(2+) or Mn(2+) ion per subunit.</text>
</comment>
<dbReference type="PANTHER" id="PTHR11822">
    <property type="entry name" value="NADP-SPECIFIC ISOCITRATE DEHYDROGENASE"/>
    <property type="match status" value="1"/>
</dbReference>
<keyword evidence="9 10" id="KW-0464">Manganese</keyword>
<dbReference type="Pfam" id="PF00180">
    <property type="entry name" value="Iso_dh"/>
    <property type="match status" value="1"/>
</dbReference>
<evidence type="ECO:0000256" key="5">
    <source>
        <dbReference type="ARBA" id="ARBA00022723"/>
    </source>
</evidence>
<dbReference type="SMART" id="SM01329">
    <property type="entry name" value="Iso_dh"/>
    <property type="match status" value="1"/>
</dbReference>
<dbReference type="EC" id="1.1.1.42" evidence="10"/>
<dbReference type="PIRSF" id="PIRSF000108">
    <property type="entry name" value="IDH_NADP"/>
    <property type="match status" value="1"/>
</dbReference>
<sequence length="467" mass="52844">MFAIPHRLIRGKVHFIRGAAYVGSSSSKVTYLQKLSLKVHLTSNSLTHSFIRTFSISSAAMAKIKAGPVVDILGDEMTRVIWDSIKEKLILPYLDIELHTYDLGIEHRDATNDQVTVECAEAIKKYNVGIKCATITPDEKRVEEFNLKQMWKSPNGTIRNILGGTVFREAIICKNIPRLVNTWNKPIIIGRHAHADQYKATDFVVPGPGTLEISWTGDNGEKIKHTVHNFKGPGIAQAQYNTDESIRAFAHSSFQFALTRNYPLYLSTKNTILKHYDGRFKNIFQEIYDKEYKKQFESKNLWYEHRLIDDMVAYAMKSEGGFVWSCKNYDGDVQSDSVAQGYGSLGLMTSVLICPDGRTVEAEAAHGTVTRHYRQHQQGKETSTNPIASIFAWTRGLLQRAKLDNNQDLKRFSEILEAVCINTIESGSMTKDLAICIKGANNVTRSDYLETFEFMNKLAENLQKQLK</sequence>
<keyword evidence="4 10" id="KW-0816">Tricarboxylic acid cycle</keyword>
<feature type="domain" description="Isopropylmalate dehydrogenase-like" evidence="11">
    <location>
        <begin position="68"/>
        <end position="458"/>
    </location>
</feature>
<dbReference type="EMBL" id="CAXAJV020001292">
    <property type="protein sequence ID" value="CAL7940914.1"/>
    <property type="molecule type" value="Genomic_DNA"/>
</dbReference>
<keyword evidence="3" id="KW-0329">Glyoxylate bypass</keyword>
<evidence type="ECO:0000256" key="7">
    <source>
        <dbReference type="ARBA" id="ARBA00022857"/>
    </source>
</evidence>